<dbReference type="AlphaFoldDB" id="A0A7Z0KYI6"/>
<dbReference type="NCBIfam" id="TIGR00360">
    <property type="entry name" value="ComEC_N-term"/>
    <property type="match status" value="1"/>
</dbReference>
<feature type="domain" description="ComEC/Rec2-related protein" evidence="7">
    <location>
        <begin position="238"/>
        <end position="515"/>
    </location>
</feature>
<feature type="transmembrane region" description="Helical" evidence="6">
    <location>
        <begin position="259"/>
        <end position="281"/>
    </location>
</feature>
<accession>A0A7Z0KYI6</accession>
<comment type="subcellular location">
    <subcellularLocation>
        <location evidence="1">Cell membrane</location>
        <topology evidence="1">Multi-pass membrane protein</topology>
    </subcellularLocation>
</comment>
<keyword evidence="5 6" id="KW-0472">Membrane</keyword>
<dbReference type="InterPro" id="IPR052159">
    <property type="entry name" value="Competence_DNA_uptake"/>
</dbReference>
<evidence type="ECO:0000256" key="2">
    <source>
        <dbReference type="ARBA" id="ARBA00022475"/>
    </source>
</evidence>
<evidence type="ECO:0000259" key="8">
    <source>
        <dbReference type="Pfam" id="PF13567"/>
    </source>
</evidence>
<dbReference type="Proteomes" id="UP000529417">
    <property type="component" value="Unassembled WGS sequence"/>
</dbReference>
<keyword evidence="4 6" id="KW-1133">Transmembrane helix</keyword>
<evidence type="ECO:0000256" key="1">
    <source>
        <dbReference type="ARBA" id="ARBA00004651"/>
    </source>
</evidence>
<feature type="transmembrane region" description="Helical" evidence="6">
    <location>
        <begin position="475"/>
        <end position="496"/>
    </location>
</feature>
<feature type="transmembrane region" description="Helical" evidence="6">
    <location>
        <begin position="45"/>
        <end position="62"/>
    </location>
</feature>
<keyword evidence="3 6" id="KW-0812">Transmembrane</keyword>
<evidence type="ECO:0000256" key="4">
    <source>
        <dbReference type="ARBA" id="ARBA00022989"/>
    </source>
</evidence>
<proteinExistence type="predicted"/>
<evidence type="ECO:0000256" key="3">
    <source>
        <dbReference type="ARBA" id="ARBA00022692"/>
    </source>
</evidence>
<dbReference type="PANTHER" id="PTHR30619:SF1">
    <property type="entry name" value="RECOMBINATION PROTEIN 2"/>
    <property type="match status" value="1"/>
</dbReference>
<dbReference type="InterPro" id="IPR025405">
    <property type="entry name" value="DUF4131"/>
</dbReference>
<feature type="transmembrane region" description="Helical" evidence="6">
    <location>
        <begin position="363"/>
        <end position="382"/>
    </location>
</feature>
<protein>
    <submittedName>
        <fullName evidence="9">ComEC/Rec2 family competence protein</fullName>
    </submittedName>
</protein>
<organism evidence="9 10">
    <name type="scientific">Rhabdonatronobacter sediminivivens</name>
    <dbReference type="NCBI Taxonomy" id="2743469"/>
    <lineage>
        <taxon>Bacteria</taxon>
        <taxon>Pseudomonadati</taxon>
        <taxon>Pseudomonadota</taxon>
        <taxon>Alphaproteobacteria</taxon>
        <taxon>Rhodobacterales</taxon>
        <taxon>Paracoccaceae</taxon>
        <taxon>Rhabdonatronobacter</taxon>
    </lineage>
</organism>
<dbReference type="EMBL" id="JACBXS010000016">
    <property type="protein sequence ID" value="NYS25235.1"/>
    <property type="molecule type" value="Genomic_DNA"/>
</dbReference>
<evidence type="ECO:0000313" key="9">
    <source>
        <dbReference type="EMBL" id="NYS25235.1"/>
    </source>
</evidence>
<dbReference type="Pfam" id="PF13567">
    <property type="entry name" value="DUF4131"/>
    <property type="match status" value="1"/>
</dbReference>
<dbReference type="PANTHER" id="PTHR30619">
    <property type="entry name" value="DNA INTERNALIZATION/COMPETENCE PROTEIN COMEC/REC2"/>
    <property type="match status" value="1"/>
</dbReference>
<feature type="transmembrane region" description="Helical" evidence="6">
    <location>
        <begin position="68"/>
        <end position="85"/>
    </location>
</feature>
<evidence type="ECO:0000259" key="7">
    <source>
        <dbReference type="Pfam" id="PF03772"/>
    </source>
</evidence>
<evidence type="ECO:0000256" key="5">
    <source>
        <dbReference type="ARBA" id="ARBA00023136"/>
    </source>
</evidence>
<feature type="transmembrane region" description="Helical" evidence="6">
    <location>
        <begin position="445"/>
        <end position="468"/>
    </location>
</feature>
<feature type="transmembrane region" description="Helical" evidence="6">
    <location>
        <begin position="18"/>
        <end position="36"/>
    </location>
</feature>
<reference evidence="9 10" key="1">
    <citation type="journal article" date="2000" name="Arch. Microbiol.">
        <title>Rhodobaca bogoriensis gen. nov. and sp. nov., an alkaliphilic purple nonsulfur bacterium from African Rift Valley soda lakes.</title>
        <authorList>
            <person name="Milford A.D."/>
            <person name="Achenbach L.A."/>
            <person name="Jung D.O."/>
            <person name="Madigan M.T."/>
        </authorList>
    </citation>
    <scope>NUCLEOTIDE SEQUENCE [LARGE SCALE GENOMIC DNA]</scope>
    <source>
        <strain evidence="9 10">2376</strain>
    </source>
</reference>
<feature type="transmembrane region" description="Helical" evidence="6">
    <location>
        <begin position="402"/>
        <end position="425"/>
    </location>
</feature>
<evidence type="ECO:0000256" key="6">
    <source>
        <dbReference type="SAM" id="Phobius"/>
    </source>
</evidence>
<dbReference type="InterPro" id="IPR004477">
    <property type="entry name" value="ComEC_N"/>
</dbReference>
<dbReference type="Pfam" id="PF03772">
    <property type="entry name" value="Competence"/>
    <property type="match status" value="1"/>
</dbReference>
<feature type="domain" description="DUF4131" evidence="8">
    <location>
        <begin position="42"/>
        <end position="196"/>
    </location>
</feature>
<name>A0A7Z0KYI6_9RHOB</name>
<dbReference type="GO" id="GO:0005886">
    <property type="term" value="C:plasma membrane"/>
    <property type="evidence" value="ECO:0007669"/>
    <property type="project" value="UniProtKB-SubCell"/>
</dbReference>
<keyword evidence="10" id="KW-1185">Reference proteome</keyword>
<gene>
    <name evidence="9" type="ORF">HUK65_09545</name>
</gene>
<feature type="transmembrane region" description="Helical" evidence="6">
    <location>
        <begin position="301"/>
        <end position="318"/>
    </location>
</feature>
<comment type="caution">
    <text evidence="9">The sequence shown here is derived from an EMBL/GenBank/DDBJ whole genome shotgun (WGS) entry which is preliminary data.</text>
</comment>
<sequence>MAPGGLSLAWVAGLRGRLFLFVPVVLACGIGAYFSLPREPTPQEWAALGLAVLALAGAAWRLPENAAPLALGLALLGAGLGVAGLRTHLVAAPVLGWHYYGAIEGRIVVIDRSSGDALRLTLDQVVLERISPGRTPERVRVSLHGQQGFITPEPGMRVILTGHLSPPNAPSEPGGFDFRRHAWFEGLGAVGYTRTPVLALAPAVEGSAGLAVQRLRMRISAAVQAELPGDTGAFAAAILTGDRGAISRERLQDLRDSNLAHLLAISGLHMGLLTGVVFGALRLGLALIPPLALRLPTRKMAALGALGAGAFYLLLSGGNVATERAFVMVAVMLVAVMLDRRAISLRSVAIAATLILCLRPEALLSAGFQMSFAATIALVAVFRALREERDWRARMPRWTMPVVGLVVCSVVAGLATAPVAATHFHRVSEYGLLANLLAVPLMGSLIMPAAVLAAVLAPLGLQWVGLWLMDLGTRWILWVAAWVAGLEGAVMPVPAAPGWVLPVMALGALWVILIPGWVRATGVAACALALLGWGMAPRPGVLISGDAALVGAMTPQGRVLSQPRSSGYAAANWLAGDGDGAAQAEAFARRFTPEDRGAVVLRLGETEFVHLSGRGARAALADACRPGRVVVITVEPEDRPGGCLILAPSDLRDSGALAYALDRNGALRGVSVAERAGVRPWTGRGAGRPARAPLP</sequence>
<keyword evidence="2" id="KW-1003">Cell membrane</keyword>
<evidence type="ECO:0000313" key="10">
    <source>
        <dbReference type="Proteomes" id="UP000529417"/>
    </source>
</evidence>